<evidence type="ECO:0000313" key="4">
    <source>
        <dbReference type="Proteomes" id="UP000193986"/>
    </source>
</evidence>
<keyword evidence="2" id="KW-1133">Transmembrane helix</keyword>
<name>A0A1Y2AZM3_9TREE</name>
<feature type="compositionally biased region" description="Low complexity" evidence="1">
    <location>
        <begin position="1"/>
        <end position="12"/>
    </location>
</feature>
<feature type="transmembrane region" description="Helical" evidence="2">
    <location>
        <begin position="56"/>
        <end position="77"/>
    </location>
</feature>
<keyword evidence="2" id="KW-0812">Transmembrane</keyword>
<proteinExistence type="predicted"/>
<feature type="region of interest" description="Disordered" evidence="1">
    <location>
        <begin position="195"/>
        <end position="219"/>
    </location>
</feature>
<dbReference type="EMBL" id="MCFC01000034">
    <property type="protein sequence ID" value="ORY28029.1"/>
    <property type="molecule type" value="Genomic_DNA"/>
</dbReference>
<comment type="caution">
    <text evidence="3">The sequence shown here is derived from an EMBL/GenBank/DDBJ whole genome shotgun (WGS) entry which is preliminary data.</text>
</comment>
<evidence type="ECO:0000256" key="1">
    <source>
        <dbReference type="SAM" id="MobiDB-lite"/>
    </source>
</evidence>
<evidence type="ECO:0000256" key="2">
    <source>
        <dbReference type="SAM" id="Phobius"/>
    </source>
</evidence>
<dbReference type="AlphaFoldDB" id="A0A1Y2AZM3"/>
<dbReference type="InParanoid" id="A0A1Y2AZM3"/>
<feature type="compositionally biased region" description="Low complexity" evidence="1">
    <location>
        <begin position="25"/>
        <end position="51"/>
    </location>
</feature>
<gene>
    <name evidence="3" type="ORF">BCR39DRAFT_588920</name>
</gene>
<accession>A0A1Y2AZM3</accession>
<sequence>MSATPTTSTPPAFRRRNLGFDPNQSSTSTPTTSFTDLFPSASSTDGSQQSSGGTNVYYLVFLGVLIILLLLAACLAYRAFRIRRRYRTAAQLAIARGQAPPPMNDQYWGLGRFSGWTPDGLDRFGGGTGWLDPNTRGTGGGRWVRVPELWEAEVGSEDEKQHQQNTDMDADGHGDVWQVANPLAVQSLLSIGEPLLTPDEPSAPVHQMGPRPHPPSSFSLAGLAARRRRTSVLPEEPVVPPEPKEQDREFLEGEPVRVALVIQMPLEAEEARRQRNHGEEEDEVGWNDRMELAVWEGIIGAQDHQRQL</sequence>
<reference evidence="3 4" key="1">
    <citation type="submission" date="2016-07" db="EMBL/GenBank/DDBJ databases">
        <title>Pervasive Adenine N6-methylation of Active Genes in Fungi.</title>
        <authorList>
            <consortium name="DOE Joint Genome Institute"/>
            <person name="Mondo S.J."/>
            <person name="Dannebaum R.O."/>
            <person name="Kuo R.C."/>
            <person name="Labutti K."/>
            <person name="Haridas S."/>
            <person name="Kuo A."/>
            <person name="Salamov A."/>
            <person name="Ahrendt S.R."/>
            <person name="Lipzen A."/>
            <person name="Sullivan W."/>
            <person name="Andreopoulos W.B."/>
            <person name="Clum A."/>
            <person name="Lindquist E."/>
            <person name="Daum C."/>
            <person name="Ramamoorthy G.K."/>
            <person name="Gryganskyi A."/>
            <person name="Culley D."/>
            <person name="Magnuson J.K."/>
            <person name="James T.Y."/>
            <person name="O'Malley M.A."/>
            <person name="Stajich J.E."/>
            <person name="Spatafora J.W."/>
            <person name="Visel A."/>
            <person name="Grigoriev I.V."/>
        </authorList>
    </citation>
    <scope>NUCLEOTIDE SEQUENCE [LARGE SCALE GENOMIC DNA]</scope>
    <source>
        <strain evidence="3 4">68-887.2</strain>
    </source>
</reference>
<dbReference type="Proteomes" id="UP000193986">
    <property type="component" value="Unassembled WGS sequence"/>
</dbReference>
<keyword evidence="2" id="KW-0472">Membrane</keyword>
<keyword evidence="4" id="KW-1185">Reference proteome</keyword>
<evidence type="ECO:0000313" key="3">
    <source>
        <dbReference type="EMBL" id="ORY28029.1"/>
    </source>
</evidence>
<protein>
    <submittedName>
        <fullName evidence="3">Uncharacterized protein</fullName>
    </submittedName>
</protein>
<organism evidence="3 4">
    <name type="scientific">Naematelia encephala</name>
    <dbReference type="NCBI Taxonomy" id="71784"/>
    <lineage>
        <taxon>Eukaryota</taxon>
        <taxon>Fungi</taxon>
        <taxon>Dikarya</taxon>
        <taxon>Basidiomycota</taxon>
        <taxon>Agaricomycotina</taxon>
        <taxon>Tremellomycetes</taxon>
        <taxon>Tremellales</taxon>
        <taxon>Naemateliaceae</taxon>
        <taxon>Naematelia</taxon>
    </lineage>
</organism>
<dbReference type="OrthoDB" id="2591812at2759"/>
<feature type="region of interest" description="Disordered" evidence="1">
    <location>
        <begin position="1"/>
        <end position="51"/>
    </location>
</feature>
<feature type="region of interest" description="Disordered" evidence="1">
    <location>
        <begin position="229"/>
        <end position="248"/>
    </location>
</feature>